<dbReference type="EMBL" id="BQKE01000001">
    <property type="protein sequence ID" value="GJM61770.1"/>
    <property type="molecule type" value="Genomic_DNA"/>
</dbReference>
<reference evidence="1 2" key="1">
    <citation type="submission" date="2021-12" db="EMBL/GenBank/DDBJ databases">
        <title>Genome sequencing of bacteria with rrn-lacking chromosome and rrn-plasmid.</title>
        <authorList>
            <person name="Anda M."/>
            <person name="Iwasaki W."/>
        </authorList>
    </citation>
    <scope>NUCLEOTIDE SEQUENCE [LARGE SCALE GENOMIC DNA]</scope>
    <source>
        <strain evidence="1 2">NBRC 15940</strain>
    </source>
</reference>
<protein>
    <submittedName>
        <fullName evidence="1">Uncharacterized protein</fullName>
    </submittedName>
</protein>
<name>A0AAN4VZP0_9BACT</name>
<dbReference type="AlphaFoldDB" id="A0AAN4VZP0"/>
<accession>A0AAN4VZP0</accession>
<organism evidence="1 2">
    <name type="scientific">Persicobacter diffluens</name>
    <dbReference type="NCBI Taxonomy" id="981"/>
    <lineage>
        <taxon>Bacteria</taxon>
        <taxon>Pseudomonadati</taxon>
        <taxon>Bacteroidota</taxon>
        <taxon>Cytophagia</taxon>
        <taxon>Cytophagales</taxon>
        <taxon>Persicobacteraceae</taxon>
        <taxon>Persicobacter</taxon>
    </lineage>
</organism>
<evidence type="ECO:0000313" key="1">
    <source>
        <dbReference type="EMBL" id="GJM61770.1"/>
    </source>
</evidence>
<proteinExistence type="predicted"/>
<gene>
    <name evidence="1" type="ORF">PEDI_23220</name>
</gene>
<keyword evidence="2" id="KW-1185">Reference proteome</keyword>
<comment type="caution">
    <text evidence="1">The sequence shown here is derived from an EMBL/GenBank/DDBJ whole genome shotgun (WGS) entry which is preliminary data.</text>
</comment>
<sequence>MYCQILFGKMHYRQNFGKILKVKTKNQIAGIKISFRAFGEKNVYLE</sequence>
<dbReference type="Proteomes" id="UP001310022">
    <property type="component" value="Unassembled WGS sequence"/>
</dbReference>
<evidence type="ECO:0000313" key="2">
    <source>
        <dbReference type="Proteomes" id="UP001310022"/>
    </source>
</evidence>